<evidence type="ECO:0000259" key="11">
    <source>
        <dbReference type="PROSITE" id="PS50119"/>
    </source>
</evidence>
<comment type="subcellular location">
    <subcellularLocation>
        <location evidence="1">Cytoplasm</location>
        <location evidence="1">Myofibril</location>
        <location evidence="1">Sarcomere</location>
        <location evidence="1">Z line</location>
    </subcellularLocation>
</comment>
<reference evidence="13 14" key="1">
    <citation type="submission" date="2020-06" db="EMBL/GenBank/DDBJ databases">
        <authorList>
            <consortium name="Wellcome Sanger Institute Data Sharing"/>
        </authorList>
    </citation>
    <scope>NUCLEOTIDE SEQUENCE [LARGE SCALE GENOMIC DNA]</scope>
</reference>
<evidence type="ECO:0000313" key="13">
    <source>
        <dbReference type="Ensembl" id="ENSDCDP00010051732.1"/>
    </source>
</evidence>
<dbReference type="GeneTree" id="ENSGT00940000166042"/>
<dbReference type="InterPro" id="IPR000315">
    <property type="entry name" value="Znf_B-box"/>
</dbReference>
<reference evidence="13" key="2">
    <citation type="submission" date="2025-08" db="UniProtKB">
        <authorList>
            <consortium name="Ensembl"/>
        </authorList>
    </citation>
    <scope>IDENTIFICATION</scope>
</reference>
<dbReference type="InterPro" id="IPR050143">
    <property type="entry name" value="TRIM/RBCC"/>
</dbReference>
<proteinExistence type="predicted"/>
<feature type="coiled-coil region" evidence="8">
    <location>
        <begin position="187"/>
        <end position="236"/>
    </location>
</feature>
<evidence type="ECO:0000259" key="12">
    <source>
        <dbReference type="PROSITE" id="PS51262"/>
    </source>
</evidence>
<dbReference type="Gene3D" id="1.20.5.170">
    <property type="match status" value="1"/>
</dbReference>
<dbReference type="Proteomes" id="UP000694580">
    <property type="component" value="Chromosome 15"/>
</dbReference>
<evidence type="ECO:0000256" key="5">
    <source>
        <dbReference type="ARBA" id="ARBA00022833"/>
    </source>
</evidence>
<dbReference type="Pfam" id="PF00643">
    <property type="entry name" value="zf-B_box"/>
    <property type="match status" value="1"/>
</dbReference>
<accession>A0AAY4E1V5</accession>
<dbReference type="Gene3D" id="3.30.160.60">
    <property type="entry name" value="Classic Zinc Finger"/>
    <property type="match status" value="1"/>
</dbReference>
<evidence type="ECO:0000259" key="10">
    <source>
        <dbReference type="PROSITE" id="PS50089"/>
    </source>
</evidence>
<dbReference type="PROSITE" id="PS50119">
    <property type="entry name" value="ZF_BBOX"/>
    <property type="match status" value="1"/>
</dbReference>
<evidence type="ECO:0000256" key="7">
    <source>
        <dbReference type="PROSITE-ProRule" id="PRU00024"/>
    </source>
</evidence>
<dbReference type="InterPro" id="IPR013083">
    <property type="entry name" value="Znf_RING/FYVE/PHD"/>
</dbReference>
<evidence type="ECO:0000256" key="2">
    <source>
        <dbReference type="ARBA" id="ARBA00022490"/>
    </source>
</evidence>
<dbReference type="SUPFAM" id="SSF57845">
    <property type="entry name" value="B-box zinc-binding domain"/>
    <property type="match status" value="1"/>
</dbReference>
<evidence type="ECO:0000256" key="4">
    <source>
        <dbReference type="ARBA" id="ARBA00022771"/>
    </source>
</evidence>
<dbReference type="GO" id="GO:0008270">
    <property type="term" value="F:zinc ion binding"/>
    <property type="evidence" value="ECO:0007669"/>
    <property type="project" value="UniProtKB-KW"/>
</dbReference>
<dbReference type="SMART" id="SM00336">
    <property type="entry name" value="BBOX"/>
    <property type="match status" value="1"/>
</dbReference>
<dbReference type="CDD" id="cd19831">
    <property type="entry name" value="Bbox2_MuRF1_C-II"/>
    <property type="match status" value="1"/>
</dbReference>
<evidence type="ECO:0000256" key="1">
    <source>
        <dbReference type="ARBA" id="ARBA00004216"/>
    </source>
</evidence>
<feature type="region of interest" description="Disordered" evidence="9">
    <location>
        <begin position="304"/>
        <end position="324"/>
    </location>
</feature>
<gene>
    <name evidence="13" type="primary">trim63a</name>
</gene>
<dbReference type="SUPFAM" id="SSF57850">
    <property type="entry name" value="RING/U-box"/>
    <property type="match status" value="1"/>
</dbReference>
<dbReference type="PROSITE" id="PS50089">
    <property type="entry name" value="ZF_RING_2"/>
    <property type="match status" value="1"/>
</dbReference>
<keyword evidence="4 7" id="KW-0863">Zinc-finger</keyword>
<evidence type="ECO:0000256" key="6">
    <source>
        <dbReference type="ARBA" id="ARBA00023054"/>
    </source>
</evidence>
<keyword evidence="14" id="KW-1185">Reference proteome</keyword>
<organism evidence="13 14">
    <name type="scientific">Denticeps clupeoides</name>
    <name type="common">denticle herring</name>
    <dbReference type="NCBI Taxonomy" id="299321"/>
    <lineage>
        <taxon>Eukaryota</taxon>
        <taxon>Metazoa</taxon>
        <taxon>Chordata</taxon>
        <taxon>Craniata</taxon>
        <taxon>Vertebrata</taxon>
        <taxon>Euteleostomi</taxon>
        <taxon>Actinopterygii</taxon>
        <taxon>Neopterygii</taxon>
        <taxon>Teleostei</taxon>
        <taxon>Clupei</taxon>
        <taxon>Clupeiformes</taxon>
        <taxon>Denticipitoidei</taxon>
        <taxon>Denticipitidae</taxon>
        <taxon>Denticeps</taxon>
    </lineage>
</organism>
<dbReference type="AlphaFoldDB" id="A0AAY4E1V5"/>
<dbReference type="SMART" id="SM00184">
    <property type="entry name" value="RING"/>
    <property type="match status" value="1"/>
</dbReference>
<reference evidence="13" key="3">
    <citation type="submission" date="2025-09" db="UniProtKB">
        <authorList>
            <consortium name="Ensembl"/>
        </authorList>
    </citation>
    <scope>IDENTIFICATION</scope>
</reference>
<dbReference type="PANTHER" id="PTHR24103">
    <property type="entry name" value="E3 UBIQUITIN-PROTEIN LIGASE TRIM"/>
    <property type="match status" value="1"/>
</dbReference>
<name>A0AAY4E1V5_9TELE</name>
<dbReference type="InterPro" id="IPR027370">
    <property type="entry name" value="Znf-RING_euk"/>
</dbReference>
<evidence type="ECO:0000256" key="3">
    <source>
        <dbReference type="ARBA" id="ARBA00022723"/>
    </source>
</evidence>
<feature type="compositionally biased region" description="Acidic residues" evidence="9">
    <location>
        <begin position="306"/>
        <end position="324"/>
    </location>
</feature>
<dbReference type="Pfam" id="PF13445">
    <property type="entry name" value="zf-RING_UBOX"/>
    <property type="match status" value="1"/>
</dbReference>
<dbReference type="PROSITE" id="PS51262">
    <property type="entry name" value="COS"/>
    <property type="match status" value="1"/>
</dbReference>
<feature type="domain" description="COS" evidence="12">
    <location>
        <begin position="248"/>
        <end position="306"/>
    </location>
</feature>
<dbReference type="InterPro" id="IPR017907">
    <property type="entry name" value="Znf_RING_CS"/>
</dbReference>
<feature type="domain" description="RING-type" evidence="10">
    <location>
        <begin position="24"/>
        <end position="72"/>
    </location>
</feature>
<dbReference type="InterPro" id="IPR017903">
    <property type="entry name" value="COS_domain"/>
</dbReference>
<keyword evidence="2" id="KW-0963">Cytoplasm</keyword>
<dbReference type="FunFam" id="3.30.40.10:FF:000014">
    <property type="entry name" value="probable E3 ubiquitin-protein ligase MID2"/>
    <property type="match status" value="1"/>
</dbReference>
<dbReference type="InterPro" id="IPR001841">
    <property type="entry name" value="Znf_RING"/>
</dbReference>
<keyword evidence="6 8" id="KW-0175">Coiled coil</keyword>
<evidence type="ECO:0000256" key="9">
    <source>
        <dbReference type="SAM" id="MobiDB-lite"/>
    </source>
</evidence>
<dbReference type="PROSITE" id="PS00518">
    <property type="entry name" value="ZF_RING_1"/>
    <property type="match status" value="1"/>
</dbReference>
<dbReference type="GO" id="GO:0030018">
    <property type="term" value="C:Z disc"/>
    <property type="evidence" value="ECO:0007669"/>
    <property type="project" value="UniProtKB-SubCell"/>
</dbReference>
<sequence length="324" mass="37271">MDIQTGQIVRAPSPMESLEKQLSCPICLDMFTKPVVILPCQHNLCRSCANDLYDSRNPYHYSGGIFRCPTCRFEVVLDRHGVYGLQRNLLVENIIDIYKQQLENSSLEPPLKAKDTKEPMCKEHEDERINIYCVTCQVPTCSMCKVFGQHKTCEVSTLESIYQAQKAELKNSVELLVAGNNCVQAVLTQMEDTCKTIEENAEQQKKKLGERFDMLYAIMEERKAQLQDKISQEQDERVAVVRSLVEKYTKQLEESTKLMAKQLISETKEAAKGSYLQRPEPGFEKMDHFTLFTEDVEAVLTNMDFGGDEEEFEETEEEEEEEEE</sequence>
<keyword evidence="3" id="KW-0479">Metal-binding</keyword>
<dbReference type="Ensembl" id="ENSDCDT00010062201.1">
    <property type="protein sequence ID" value="ENSDCDP00010051732.1"/>
    <property type="gene ID" value="ENSDCDG00010030419.1"/>
</dbReference>
<protein>
    <submittedName>
        <fullName evidence="13">Uncharacterized protein</fullName>
    </submittedName>
</protein>
<evidence type="ECO:0000313" key="14">
    <source>
        <dbReference type="Proteomes" id="UP000694580"/>
    </source>
</evidence>
<keyword evidence="5" id="KW-0862">Zinc</keyword>
<feature type="domain" description="B box-type" evidence="11">
    <location>
        <begin position="116"/>
        <end position="158"/>
    </location>
</feature>
<evidence type="ECO:0000256" key="8">
    <source>
        <dbReference type="SAM" id="Coils"/>
    </source>
</evidence>
<dbReference type="Gene3D" id="3.30.40.10">
    <property type="entry name" value="Zinc/RING finger domain, C3HC4 (zinc finger)"/>
    <property type="match status" value="1"/>
</dbReference>